<gene>
    <name evidence="2" type="ORF">CLV67_1472</name>
</gene>
<evidence type="ECO:0000313" key="3">
    <source>
        <dbReference type="Proteomes" id="UP000239415"/>
    </source>
</evidence>
<dbReference type="InterPro" id="IPR056127">
    <property type="entry name" value="DUF7710"/>
</dbReference>
<dbReference type="AlphaFoldDB" id="A0A2T0JAP8"/>
<dbReference type="Pfam" id="PF24819">
    <property type="entry name" value="DUF7710"/>
    <property type="match status" value="1"/>
</dbReference>
<evidence type="ECO:0000259" key="1">
    <source>
        <dbReference type="Pfam" id="PF24819"/>
    </source>
</evidence>
<comment type="caution">
    <text evidence="2">The sequence shown here is derived from an EMBL/GenBank/DDBJ whole genome shotgun (WGS) entry which is preliminary data.</text>
</comment>
<feature type="domain" description="DUF7710" evidence="1">
    <location>
        <begin position="198"/>
        <end position="280"/>
    </location>
</feature>
<dbReference type="EMBL" id="PVMZ01000047">
    <property type="protein sequence ID" value="PRX04716.1"/>
    <property type="molecule type" value="Genomic_DNA"/>
</dbReference>
<keyword evidence="3" id="KW-1185">Reference proteome</keyword>
<evidence type="ECO:0000313" key="2">
    <source>
        <dbReference type="EMBL" id="PRX04716.1"/>
    </source>
</evidence>
<reference evidence="2 3" key="1">
    <citation type="submission" date="2018-03" db="EMBL/GenBank/DDBJ databases">
        <title>Genomic Encyclopedia of Archaeal and Bacterial Type Strains, Phase II (KMG-II): from individual species to whole genera.</title>
        <authorList>
            <person name="Goeker M."/>
        </authorList>
    </citation>
    <scope>NUCLEOTIDE SEQUENCE [LARGE SCALE GENOMIC DNA]</scope>
    <source>
        <strain evidence="2 3">DSM 43146</strain>
    </source>
</reference>
<sequence length="281" mass="30652">MYGRDEMAERLLLEAMAAVDGCLERWRAEHQRLRDHDAFAATGVVGAYSRVLPEASCRDATASMYAEVAHRLGWLKLDRTLSPAEFQRLGADVGGWVGQDRTLAELIDTFGRPSVWIGPTSAEHPKTLAYTTADPHAPLICFHLGQAPPHTTPGQDQPVVVLAVRHRQARFPDAFSFTPAGIGRKPARQRPATPDTTVWIFHGDQERFASGVFTTMAAGLDWAAEHRVTGILAEYAIGGAYDVAVEAGRFRPSKAHHGTPGHVAGFGPGLEHIHLIDGRRD</sequence>
<accession>A0A2T0JAP8</accession>
<dbReference type="Proteomes" id="UP000239415">
    <property type="component" value="Unassembled WGS sequence"/>
</dbReference>
<name>A0A2T0JAP8_9ACTN</name>
<proteinExistence type="predicted"/>
<protein>
    <recommendedName>
        <fullName evidence="1">DUF7710 domain-containing protein</fullName>
    </recommendedName>
</protein>
<organism evidence="2 3">
    <name type="scientific">Actinoplanes italicus</name>
    <dbReference type="NCBI Taxonomy" id="113567"/>
    <lineage>
        <taxon>Bacteria</taxon>
        <taxon>Bacillati</taxon>
        <taxon>Actinomycetota</taxon>
        <taxon>Actinomycetes</taxon>
        <taxon>Micromonosporales</taxon>
        <taxon>Micromonosporaceae</taxon>
        <taxon>Actinoplanes</taxon>
    </lineage>
</organism>